<keyword evidence="1 2" id="KW-0238">DNA-binding</keyword>
<dbReference type="PRINTS" id="PR00455">
    <property type="entry name" value="HTHTETR"/>
</dbReference>
<dbReference type="Gene3D" id="1.10.357.10">
    <property type="entry name" value="Tetracycline Repressor, domain 2"/>
    <property type="match status" value="1"/>
</dbReference>
<dbReference type="InterPro" id="IPR001647">
    <property type="entry name" value="HTH_TetR"/>
</dbReference>
<reference evidence="4 5" key="1">
    <citation type="journal article" date="2016" name="Sci. Rep.">
        <title>Metabolic traits of an uncultured archaeal lineage -MSBL1- from brine pools of the Red Sea.</title>
        <authorList>
            <person name="Mwirichia R."/>
            <person name="Alam I."/>
            <person name="Rashid M."/>
            <person name="Vinu M."/>
            <person name="Ba-Alawi W."/>
            <person name="Anthony Kamau A."/>
            <person name="Kamanda Ngugi D."/>
            <person name="Goker M."/>
            <person name="Klenk H.P."/>
            <person name="Bajic V."/>
            <person name="Stingl U."/>
        </authorList>
    </citation>
    <scope>NUCLEOTIDE SEQUENCE [LARGE SCALE GENOMIC DNA]</scope>
    <source>
        <strain evidence="4">SCGC-AAA259E22</strain>
    </source>
</reference>
<dbReference type="AlphaFoldDB" id="A0A133UIG4"/>
<evidence type="ECO:0000313" key="5">
    <source>
        <dbReference type="Proteomes" id="UP000070657"/>
    </source>
</evidence>
<name>A0A133UIG4_9EURY</name>
<dbReference type="PROSITE" id="PS50977">
    <property type="entry name" value="HTH_TETR_2"/>
    <property type="match status" value="1"/>
</dbReference>
<evidence type="ECO:0000256" key="1">
    <source>
        <dbReference type="ARBA" id="ARBA00023125"/>
    </source>
</evidence>
<organism evidence="4 5">
    <name type="scientific">candidate division MSBL1 archaeon SCGC-AAA259E22</name>
    <dbReference type="NCBI Taxonomy" id="1698265"/>
    <lineage>
        <taxon>Archaea</taxon>
        <taxon>Methanobacteriati</taxon>
        <taxon>Methanobacteriota</taxon>
        <taxon>candidate division MSBL1</taxon>
    </lineage>
</organism>
<feature type="DNA-binding region" description="H-T-H motif" evidence="2">
    <location>
        <begin position="26"/>
        <end position="45"/>
    </location>
</feature>
<keyword evidence="5" id="KW-1185">Reference proteome</keyword>
<sequence>MSENTKGTILGSAFDLFKEKSLNEATIEDVAEEAGVSKGAVFHYFDSKSELAVKCLKRAPKLQ</sequence>
<dbReference type="PROSITE" id="PS01081">
    <property type="entry name" value="HTH_TETR_1"/>
    <property type="match status" value="1"/>
</dbReference>
<dbReference type="Pfam" id="PF00440">
    <property type="entry name" value="TetR_N"/>
    <property type="match status" value="1"/>
</dbReference>
<dbReference type="InterPro" id="IPR023772">
    <property type="entry name" value="DNA-bd_HTH_TetR-type_CS"/>
</dbReference>
<comment type="caution">
    <text evidence="4">The sequence shown here is derived from an EMBL/GenBank/DDBJ whole genome shotgun (WGS) entry which is preliminary data.</text>
</comment>
<accession>A0A133UIG4</accession>
<dbReference type="PANTHER" id="PTHR43479:SF11">
    <property type="entry name" value="ACREF_ENVCD OPERON REPRESSOR-RELATED"/>
    <property type="match status" value="1"/>
</dbReference>
<dbReference type="PANTHER" id="PTHR43479">
    <property type="entry name" value="ACREF/ENVCD OPERON REPRESSOR-RELATED"/>
    <property type="match status" value="1"/>
</dbReference>
<evidence type="ECO:0000313" key="4">
    <source>
        <dbReference type="EMBL" id="KXA94003.1"/>
    </source>
</evidence>
<evidence type="ECO:0000256" key="2">
    <source>
        <dbReference type="PROSITE-ProRule" id="PRU00335"/>
    </source>
</evidence>
<dbReference type="InterPro" id="IPR050624">
    <property type="entry name" value="HTH-type_Tx_Regulator"/>
</dbReference>
<feature type="domain" description="HTH tetR-type" evidence="3">
    <location>
        <begin position="3"/>
        <end position="63"/>
    </location>
</feature>
<proteinExistence type="predicted"/>
<dbReference type="SUPFAM" id="SSF46689">
    <property type="entry name" value="Homeodomain-like"/>
    <property type="match status" value="1"/>
</dbReference>
<gene>
    <name evidence="4" type="ORF">AKJ66_00110</name>
</gene>
<evidence type="ECO:0000259" key="3">
    <source>
        <dbReference type="PROSITE" id="PS50977"/>
    </source>
</evidence>
<dbReference type="GO" id="GO:0003677">
    <property type="term" value="F:DNA binding"/>
    <property type="evidence" value="ECO:0007669"/>
    <property type="project" value="UniProtKB-UniRule"/>
</dbReference>
<dbReference type="EMBL" id="LHXP01000001">
    <property type="protein sequence ID" value="KXA94003.1"/>
    <property type="molecule type" value="Genomic_DNA"/>
</dbReference>
<dbReference type="InterPro" id="IPR009057">
    <property type="entry name" value="Homeodomain-like_sf"/>
</dbReference>
<dbReference type="Proteomes" id="UP000070657">
    <property type="component" value="Unassembled WGS sequence"/>
</dbReference>
<protein>
    <recommendedName>
        <fullName evidence="3">HTH tetR-type domain-containing protein</fullName>
    </recommendedName>
</protein>